<keyword evidence="3" id="KW-0540">Nuclease</keyword>
<evidence type="ECO:0000313" key="11">
    <source>
        <dbReference type="Proteomes" id="UP000735302"/>
    </source>
</evidence>
<dbReference type="CDD" id="cd09274">
    <property type="entry name" value="RNase_HI_RT_Ty3"/>
    <property type="match status" value="1"/>
</dbReference>
<dbReference type="SUPFAM" id="SSF53098">
    <property type="entry name" value="Ribonuclease H-like"/>
    <property type="match status" value="1"/>
</dbReference>
<gene>
    <name evidence="10" type="ORF">PoB_007198300</name>
</gene>
<dbReference type="GO" id="GO:0015074">
    <property type="term" value="P:DNA integration"/>
    <property type="evidence" value="ECO:0007669"/>
    <property type="project" value="InterPro"/>
</dbReference>
<keyword evidence="5" id="KW-0378">Hydrolase</keyword>
<proteinExistence type="predicted"/>
<evidence type="ECO:0000259" key="9">
    <source>
        <dbReference type="PROSITE" id="PS50994"/>
    </source>
</evidence>
<keyword evidence="2" id="KW-0548">Nucleotidyltransferase</keyword>
<dbReference type="GO" id="GO:0004519">
    <property type="term" value="F:endonuclease activity"/>
    <property type="evidence" value="ECO:0007669"/>
    <property type="project" value="UniProtKB-KW"/>
</dbReference>
<evidence type="ECO:0000256" key="5">
    <source>
        <dbReference type="ARBA" id="ARBA00022801"/>
    </source>
</evidence>
<dbReference type="InterPro" id="IPR001584">
    <property type="entry name" value="Integrase_cat-core"/>
</dbReference>
<evidence type="ECO:0000256" key="2">
    <source>
        <dbReference type="ARBA" id="ARBA00022695"/>
    </source>
</evidence>
<keyword evidence="8" id="KW-0472">Membrane</keyword>
<dbReference type="PROSITE" id="PS50994">
    <property type="entry name" value="INTEGRASE"/>
    <property type="match status" value="1"/>
</dbReference>
<dbReference type="SUPFAM" id="SSF56672">
    <property type="entry name" value="DNA/RNA polymerases"/>
    <property type="match status" value="1"/>
</dbReference>
<dbReference type="Proteomes" id="UP000735302">
    <property type="component" value="Unassembled WGS sequence"/>
</dbReference>
<name>A0AAV4DMD9_9GAST</name>
<organism evidence="10 11">
    <name type="scientific">Plakobranchus ocellatus</name>
    <dbReference type="NCBI Taxonomy" id="259542"/>
    <lineage>
        <taxon>Eukaryota</taxon>
        <taxon>Metazoa</taxon>
        <taxon>Spiralia</taxon>
        <taxon>Lophotrochozoa</taxon>
        <taxon>Mollusca</taxon>
        <taxon>Gastropoda</taxon>
        <taxon>Heterobranchia</taxon>
        <taxon>Euthyneura</taxon>
        <taxon>Panpulmonata</taxon>
        <taxon>Sacoglossa</taxon>
        <taxon>Placobranchoidea</taxon>
        <taxon>Plakobranchidae</taxon>
        <taxon>Plakobranchus</taxon>
    </lineage>
</organism>
<evidence type="ECO:0000256" key="3">
    <source>
        <dbReference type="ARBA" id="ARBA00022722"/>
    </source>
</evidence>
<evidence type="ECO:0000256" key="7">
    <source>
        <dbReference type="SAM" id="MobiDB-lite"/>
    </source>
</evidence>
<evidence type="ECO:0000256" key="1">
    <source>
        <dbReference type="ARBA" id="ARBA00022679"/>
    </source>
</evidence>
<dbReference type="InterPro" id="IPR036397">
    <property type="entry name" value="RNaseH_sf"/>
</dbReference>
<dbReference type="PANTHER" id="PTHR37984">
    <property type="entry name" value="PROTEIN CBG26694"/>
    <property type="match status" value="1"/>
</dbReference>
<dbReference type="InterPro" id="IPR041373">
    <property type="entry name" value="RT_RNaseH"/>
</dbReference>
<dbReference type="Gene3D" id="3.10.20.370">
    <property type="match status" value="1"/>
</dbReference>
<keyword evidence="6" id="KW-0695">RNA-directed DNA polymerase</keyword>
<dbReference type="Gene3D" id="3.30.420.10">
    <property type="entry name" value="Ribonuclease H-like superfamily/Ribonuclease H"/>
    <property type="match status" value="1"/>
</dbReference>
<dbReference type="InterPro" id="IPR050951">
    <property type="entry name" value="Retrovirus_Pol_polyprotein"/>
</dbReference>
<dbReference type="FunFam" id="3.10.20.370:FF:000001">
    <property type="entry name" value="Retrovirus-related Pol polyprotein from transposon 17.6-like protein"/>
    <property type="match status" value="1"/>
</dbReference>
<dbReference type="InterPro" id="IPR043502">
    <property type="entry name" value="DNA/RNA_pol_sf"/>
</dbReference>
<feature type="region of interest" description="Disordered" evidence="7">
    <location>
        <begin position="34"/>
        <end position="70"/>
    </location>
</feature>
<keyword evidence="8" id="KW-0812">Transmembrane</keyword>
<reference evidence="10 11" key="1">
    <citation type="journal article" date="2021" name="Elife">
        <title>Chloroplast acquisition without the gene transfer in kleptoplastic sea slugs, Plakobranchus ocellatus.</title>
        <authorList>
            <person name="Maeda T."/>
            <person name="Takahashi S."/>
            <person name="Yoshida T."/>
            <person name="Shimamura S."/>
            <person name="Takaki Y."/>
            <person name="Nagai Y."/>
            <person name="Toyoda A."/>
            <person name="Suzuki Y."/>
            <person name="Arimoto A."/>
            <person name="Ishii H."/>
            <person name="Satoh N."/>
            <person name="Nishiyama T."/>
            <person name="Hasebe M."/>
            <person name="Maruyama T."/>
            <person name="Minagawa J."/>
            <person name="Obokata J."/>
            <person name="Shigenobu S."/>
        </authorList>
    </citation>
    <scope>NUCLEOTIDE SEQUENCE [LARGE SCALE GENOMIC DNA]</scope>
</reference>
<dbReference type="GO" id="GO:0003964">
    <property type="term" value="F:RNA-directed DNA polymerase activity"/>
    <property type="evidence" value="ECO:0007669"/>
    <property type="project" value="UniProtKB-KW"/>
</dbReference>
<accession>A0AAV4DMD9</accession>
<sequence length="317" mass="35871">MIEKKTSKTIDAVICNNRKVSCVCQGCTKSSANDDDIDDVDDDTDSSDDDCGILDNNDVDDDDDDDDNGDEVDNDIMMILMIMRMMMMMMMIIMILTVDASSTAVGAQLEQRQGQSWVPLAFFSRKLSDAEKKYSAFDRELLASYSAVKHFRHFLERRPLTLYTDHKPLTFALSSETDRSPRQTRHLTFIAEFTTDIRHIKGPLPESHGMTYLFTVIDRFTRWPEAVPLPDAQASTCATALLHHWVARFGVPEDITSDRGRQFTSALWTQLNNLLGINANTTTAYHPQANGMVERLHRQLKASLKAPTGLMNFQWSC</sequence>
<dbReference type="Pfam" id="PF00665">
    <property type="entry name" value="rve"/>
    <property type="match status" value="1"/>
</dbReference>
<dbReference type="GO" id="GO:0003676">
    <property type="term" value="F:nucleic acid binding"/>
    <property type="evidence" value="ECO:0007669"/>
    <property type="project" value="InterPro"/>
</dbReference>
<keyword evidence="8" id="KW-1133">Transmembrane helix</keyword>
<dbReference type="PANTHER" id="PTHR37984:SF15">
    <property type="entry name" value="INTEGRASE CATALYTIC DOMAIN-CONTAINING PROTEIN"/>
    <property type="match status" value="1"/>
</dbReference>
<feature type="domain" description="Integrase catalytic" evidence="9">
    <location>
        <begin position="177"/>
        <end position="317"/>
    </location>
</feature>
<keyword evidence="4" id="KW-0255">Endonuclease</keyword>
<dbReference type="Pfam" id="PF17917">
    <property type="entry name" value="RT_RNaseH"/>
    <property type="match status" value="1"/>
</dbReference>
<keyword evidence="11" id="KW-1185">Reference proteome</keyword>
<comment type="caution">
    <text evidence="10">The sequence shown here is derived from an EMBL/GenBank/DDBJ whole genome shotgun (WGS) entry which is preliminary data.</text>
</comment>
<evidence type="ECO:0000256" key="8">
    <source>
        <dbReference type="SAM" id="Phobius"/>
    </source>
</evidence>
<dbReference type="InterPro" id="IPR012337">
    <property type="entry name" value="RNaseH-like_sf"/>
</dbReference>
<dbReference type="GO" id="GO:0016787">
    <property type="term" value="F:hydrolase activity"/>
    <property type="evidence" value="ECO:0007669"/>
    <property type="project" value="UniProtKB-KW"/>
</dbReference>
<dbReference type="EMBL" id="BLXT01008060">
    <property type="protein sequence ID" value="GFO45478.1"/>
    <property type="molecule type" value="Genomic_DNA"/>
</dbReference>
<protein>
    <submittedName>
        <fullName evidence="10">Pol polyprotein</fullName>
    </submittedName>
</protein>
<keyword evidence="1" id="KW-0808">Transferase</keyword>
<evidence type="ECO:0000256" key="4">
    <source>
        <dbReference type="ARBA" id="ARBA00022759"/>
    </source>
</evidence>
<dbReference type="AlphaFoldDB" id="A0AAV4DMD9"/>
<feature type="transmembrane region" description="Helical" evidence="8">
    <location>
        <begin position="76"/>
        <end position="98"/>
    </location>
</feature>
<evidence type="ECO:0000313" key="10">
    <source>
        <dbReference type="EMBL" id="GFO45478.1"/>
    </source>
</evidence>
<evidence type="ECO:0000256" key="6">
    <source>
        <dbReference type="ARBA" id="ARBA00022918"/>
    </source>
</evidence>